<dbReference type="CDD" id="cd05117">
    <property type="entry name" value="STKc_CAMK"/>
    <property type="match status" value="1"/>
</dbReference>
<comment type="caution">
    <text evidence="17">The sequence shown here is derived from an EMBL/GenBank/DDBJ whole genome shotgun (WGS) entry which is preliminary data.</text>
</comment>
<dbReference type="OrthoDB" id="40902at2759"/>
<dbReference type="PROSITE" id="PS50011">
    <property type="entry name" value="PROTEIN_KINASE_DOM"/>
    <property type="match status" value="1"/>
</dbReference>
<evidence type="ECO:0000256" key="10">
    <source>
        <dbReference type="ARBA" id="ARBA00022840"/>
    </source>
</evidence>
<comment type="similarity">
    <text evidence="11">Belongs to the protein kinase superfamily. Ser/Thr protein kinase family. CDPK subfamily.</text>
</comment>
<dbReference type="SMART" id="SM00233">
    <property type="entry name" value="PH"/>
    <property type="match status" value="1"/>
</dbReference>
<dbReference type="EC" id="2.7.11.1" evidence="2"/>
<protein>
    <recommendedName>
        <fullName evidence="2">non-specific serine/threonine protein kinase</fullName>
        <ecNumber evidence="2">2.7.11.1</ecNumber>
    </recommendedName>
</protein>
<evidence type="ECO:0000313" key="17">
    <source>
        <dbReference type="EMBL" id="TMW68026.1"/>
    </source>
</evidence>
<evidence type="ECO:0000256" key="2">
    <source>
        <dbReference type="ARBA" id="ARBA00012513"/>
    </source>
</evidence>
<dbReference type="GO" id="GO:0004674">
    <property type="term" value="F:protein serine/threonine kinase activity"/>
    <property type="evidence" value="ECO:0007669"/>
    <property type="project" value="UniProtKB-KW"/>
</dbReference>
<evidence type="ECO:0000256" key="1">
    <source>
        <dbReference type="ARBA" id="ARBA00001946"/>
    </source>
</evidence>
<dbReference type="SMART" id="SM00220">
    <property type="entry name" value="S_TKc"/>
    <property type="match status" value="1"/>
</dbReference>
<evidence type="ECO:0000256" key="3">
    <source>
        <dbReference type="ARBA" id="ARBA00022527"/>
    </source>
</evidence>
<feature type="domain" description="Protein kinase" evidence="16">
    <location>
        <begin position="425"/>
        <end position="681"/>
    </location>
</feature>
<dbReference type="InterPro" id="IPR008271">
    <property type="entry name" value="Ser/Thr_kinase_AS"/>
</dbReference>
<dbReference type="PROSITE" id="PS00107">
    <property type="entry name" value="PROTEIN_KINASE_ATP"/>
    <property type="match status" value="1"/>
</dbReference>
<sequence>MEMKRTHADASTAVVIQPRLSLGGKQASSDDVFHKKRLSVSNATGGANSMYEMNICGQVPPLHPHHLSAIDAARIGSSGVLNRSNSVASASAGITSNSSDVLLSGMLTKRGHIFKTWLPRFFVLTKSSLTYYRKNPATLPMEKDMNALEKRLLRGEIFRGDVIRVEATDIFKDRPFTFVIVVHKRSRRARMASHSALSCMFVHYKESRLTTKKRDDGPVSLYYVEARREQERKKWMKAIQRWIDGEHPAKYGRAVFDYIVNNEYSSYRYEQKVCDQGECWGPSSLSMSPAAQAGRKIEENHPVLASLIRDMHECQDESEMVFILDQILGEVKDGASGGSIKKLISSAGEVKLQSSPVVWTQHVKAAYGKIMKALHTSKRSSSGVPSYPMSGLHRSTTLKPTILAPTRQMSDGGENASESSFHRAYKLGRKLGSGAFSVVHIATHRETKKQVAVKCISKASLSKSDVIALKHEVEIMSTLSHPNIVPLLDYFEESRYYYIVTPLCTGGELFDALVKRKSYTEEDARALMVKLTSAIMYIHSRGIVHRDLKPENILLKTSAPGAELMIADFGFARSMRGEKRWTACGTPGYVAPEVVRGEAYGSEVDCWSLGVILFILLCGYPPFGGENHAAIFEKVVSAKYKFSSPEWDDVSESAMDLVRKLLTVDRSKRLTAAGVLRHPWMNPSSEPVPDNGEEKAPLPRVNSDLLSALNQMRKHSVAHGNPKIRPSDMNVDVIDLNRLSIECDVELLDRELCSFEF</sequence>
<dbReference type="GO" id="GO:0005524">
    <property type="term" value="F:ATP binding"/>
    <property type="evidence" value="ECO:0007669"/>
    <property type="project" value="UniProtKB-UniRule"/>
</dbReference>
<feature type="domain" description="PH" evidence="15">
    <location>
        <begin position="100"/>
        <end position="244"/>
    </location>
</feature>
<dbReference type="PROSITE" id="PS50003">
    <property type="entry name" value="PH_DOMAIN"/>
    <property type="match status" value="1"/>
</dbReference>
<keyword evidence="7 14" id="KW-0547">Nucleotide-binding</keyword>
<comment type="catalytic activity">
    <reaction evidence="13">
        <text>L-seryl-[protein] + ATP = O-phospho-L-seryl-[protein] + ADP + H(+)</text>
        <dbReference type="Rhea" id="RHEA:17989"/>
        <dbReference type="Rhea" id="RHEA-COMP:9863"/>
        <dbReference type="Rhea" id="RHEA-COMP:11604"/>
        <dbReference type="ChEBI" id="CHEBI:15378"/>
        <dbReference type="ChEBI" id="CHEBI:29999"/>
        <dbReference type="ChEBI" id="CHEBI:30616"/>
        <dbReference type="ChEBI" id="CHEBI:83421"/>
        <dbReference type="ChEBI" id="CHEBI:456216"/>
        <dbReference type="EC" id="2.7.11.1"/>
    </reaction>
</comment>
<reference evidence="17" key="1">
    <citation type="submission" date="2019-03" db="EMBL/GenBank/DDBJ databases">
        <title>Long read genome sequence of the mycoparasitic Pythium oligandrum ATCC 38472 isolated from sugarbeet rhizosphere.</title>
        <authorList>
            <person name="Gaulin E."/>
        </authorList>
    </citation>
    <scope>NUCLEOTIDE SEQUENCE</scope>
    <source>
        <strain evidence="17">ATCC 38472_TT</strain>
    </source>
</reference>
<dbReference type="PANTHER" id="PTHR24347">
    <property type="entry name" value="SERINE/THREONINE-PROTEIN KINASE"/>
    <property type="match status" value="1"/>
</dbReference>
<evidence type="ECO:0000313" key="18">
    <source>
        <dbReference type="Proteomes" id="UP000794436"/>
    </source>
</evidence>
<evidence type="ECO:0000259" key="15">
    <source>
        <dbReference type="PROSITE" id="PS50003"/>
    </source>
</evidence>
<dbReference type="Gene3D" id="1.10.510.10">
    <property type="entry name" value="Transferase(Phosphotransferase) domain 1"/>
    <property type="match status" value="1"/>
</dbReference>
<dbReference type="PROSITE" id="PS00108">
    <property type="entry name" value="PROTEIN_KINASE_ST"/>
    <property type="match status" value="1"/>
</dbReference>
<dbReference type="Proteomes" id="UP000794436">
    <property type="component" value="Unassembled WGS sequence"/>
</dbReference>
<comment type="catalytic activity">
    <reaction evidence="12">
        <text>L-threonyl-[protein] + ATP = O-phospho-L-threonyl-[protein] + ADP + H(+)</text>
        <dbReference type="Rhea" id="RHEA:46608"/>
        <dbReference type="Rhea" id="RHEA-COMP:11060"/>
        <dbReference type="Rhea" id="RHEA-COMP:11605"/>
        <dbReference type="ChEBI" id="CHEBI:15378"/>
        <dbReference type="ChEBI" id="CHEBI:30013"/>
        <dbReference type="ChEBI" id="CHEBI:30616"/>
        <dbReference type="ChEBI" id="CHEBI:61977"/>
        <dbReference type="ChEBI" id="CHEBI:456216"/>
        <dbReference type="EC" id="2.7.11.1"/>
    </reaction>
</comment>
<evidence type="ECO:0000259" key="16">
    <source>
        <dbReference type="PROSITE" id="PS50011"/>
    </source>
</evidence>
<name>A0A8K1FMA4_PYTOL</name>
<dbReference type="FunFam" id="1.10.510.10:FF:000571">
    <property type="entry name" value="Maternal embryonic leucine zipper kinase"/>
    <property type="match status" value="1"/>
</dbReference>
<dbReference type="InterPro" id="IPR011009">
    <property type="entry name" value="Kinase-like_dom_sf"/>
</dbReference>
<evidence type="ECO:0000256" key="14">
    <source>
        <dbReference type="PROSITE-ProRule" id="PRU10141"/>
    </source>
</evidence>
<keyword evidence="18" id="KW-1185">Reference proteome</keyword>
<dbReference type="InterPro" id="IPR017441">
    <property type="entry name" value="Protein_kinase_ATP_BS"/>
</dbReference>
<evidence type="ECO:0000256" key="6">
    <source>
        <dbReference type="ARBA" id="ARBA00022737"/>
    </source>
</evidence>
<dbReference type="Pfam" id="PF00169">
    <property type="entry name" value="PH"/>
    <property type="match status" value="1"/>
</dbReference>
<evidence type="ECO:0000256" key="8">
    <source>
        <dbReference type="ARBA" id="ARBA00022777"/>
    </source>
</evidence>
<accession>A0A8K1FMA4</accession>
<dbReference type="EMBL" id="SPLM01000003">
    <property type="protein sequence ID" value="TMW68026.1"/>
    <property type="molecule type" value="Genomic_DNA"/>
</dbReference>
<evidence type="ECO:0000256" key="4">
    <source>
        <dbReference type="ARBA" id="ARBA00022679"/>
    </source>
</evidence>
<comment type="cofactor">
    <cofactor evidence="1">
        <name>Mg(2+)</name>
        <dbReference type="ChEBI" id="CHEBI:18420"/>
    </cofactor>
</comment>
<evidence type="ECO:0000256" key="13">
    <source>
        <dbReference type="ARBA" id="ARBA00048679"/>
    </source>
</evidence>
<dbReference type="SUPFAM" id="SSF56112">
    <property type="entry name" value="Protein kinase-like (PK-like)"/>
    <property type="match status" value="1"/>
</dbReference>
<dbReference type="Pfam" id="PF00069">
    <property type="entry name" value="Pkinase"/>
    <property type="match status" value="1"/>
</dbReference>
<evidence type="ECO:0000256" key="11">
    <source>
        <dbReference type="ARBA" id="ARBA00024334"/>
    </source>
</evidence>
<keyword evidence="4" id="KW-0808">Transferase</keyword>
<evidence type="ECO:0000256" key="12">
    <source>
        <dbReference type="ARBA" id="ARBA00047899"/>
    </source>
</evidence>
<keyword evidence="5" id="KW-0479">Metal-binding</keyword>
<dbReference type="AlphaFoldDB" id="A0A8K1FMA4"/>
<organism evidence="17 18">
    <name type="scientific">Pythium oligandrum</name>
    <name type="common">Mycoparasitic fungus</name>
    <dbReference type="NCBI Taxonomy" id="41045"/>
    <lineage>
        <taxon>Eukaryota</taxon>
        <taxon>Sar</taxon>
        <taxon>Stramenopiles</taxon>
        <taxon>Oomycota</taxon>
        <taxon>Peronosporomycetes</taxon>
        <taxon>Pythiales</taxon>
        <taxon>Pythiaceae</taxon>
        <taxon>Pythium</taxon>
    </lineage>
</organism>
<dbReference type="InterPro" id="IPR001849">
    <property type="entry name" value="PH_domain"/>
</dbReference>
<dbReference type="FunFam" id="3.30.200.20:FF:000315">
    <property type="entry name" value="Calcium-dependent protein kinase 3"/>
    <property type="match status" value="1"/>
</dbReference>
<proteinExistence type="inferred from homology"/>
<keyword evidence="10 14" id="KW-0067">ATP-binding</keyword>
<keyword evidence="9" id="KW-0106">Calcium</keyword>
<dbReference type="GO" id="GO:0046872">
    <property type="term" value="F:metal ion binding"/>
    <property type="evidence" value="ECO:0007669"/>
    <property type="project" value="UniProtKB-KW"/>
</dbReference>
<evidence type="ECO:0000256" key="9">
    <source>
        <dbReference type="ARBA" id="ARBA00022837"/>
    </source>
</evidence>
<keyword evidence="8" id="KW-0418">Kinase</keyword>
<dbReference type="Gene3D" id="2.30.29.30">
    <property type="entry name" value="Pleckstrin-homology domain (PH domain)/Phosphotyrosine-binding domain (PTB)"/>
    <property type="match status" value="1"/>
</dbReference>
<keyword evidence="3" id="KW-0723">Serine/threonine-protein kinase</keyword>
<dbReference type="SUPFAM" id="SSF50729">
    <property type="entry name" value="PH domain-like"/>
    <property type="match status" value="1"/>
</dbReference>
<feature type="binding site" evidence="14">
    <location>
        <position position="454"/>
    </location>
    <ligand>
        <name>ATP</name>
        <dbReference type="ChEBI" id="CHEBI:30616"/>
    </ligand>
</feature>
<evidence type="ECO:0000256" key="7">
    <source>
        <dbReference type="ARBA" id="ARBA00022741"/>
    </source>
</evidence>
<dbReference type="InterPro" id="IPR000719">
    <property type="entry name" value="Prot_kinase_dom"/>
</dbReference>
<dbReference type="InterPro" id="IPR011993">
    <property type="entry name" value="PH-like_dom_sf"/>
</dbReference>
<gene>
    <name evidence="17" type="ORF">Poli38472_007698</name>
</gene>
<keyword evidence="6" id="KW-0677">Repeat</keyword>
<evidence type="ECO:0000256" key="5">
    <source>
        <dbReference type="ARBA" id="ARBA00022723"/>
    </source>
</evidence>